<keyword evidence="6" id="KW-1185">Reference proteome</keyword>
<dbReference type="InterPro" id="IPR001879">
    <property type="entry name" value="GPCR_2_extracellular_dom"/>
</dbReference>
<reference evidence="6" key="1">
    <citation type="submission" date="2012-07" db="EMBL/GenBank/DDBJ databases">
        <title>Genome of the Chinese tree shrew, a rising model animal genetically related to primates.</title>
        <authorList>
            <person name="Zhang G."/>
            <person name="Fan Y."/>
            <person name="Yao Y."/>
            <person name="Huang Z."/>
        </authorList>
    </citation>
    <scope>NUCLEOTIDE SEQUENCE [LARGE SCALE GENOMIC DNA]</scope>
</reference>
<dbReference type="EMBL" id="KB320521">
    <property type="protein sequence ID" value="ELW69820.1"/>
    <property type="molecule type" value="Genomic_DNA"/>
</dbReference>
<dbReference type="PROSITE" id="PS50227">
    <property type="entry name" value="G_PROTEIN_RECEP_F2_3"/>
    <property type="match status" value="1"/>
</dbReference>
<keyword evidence="5" id="KW-0675">Receptor</keyword>
<dbReference type="PROSITE" id="PS00649">
    <property type="entry name" value="G_PROTEIN_RECEP_F2_1"/>
    <property type="match status" value="1"/>
</dbReference>
<evidence type="ECO:0000313" key="5">
    <source>
        <dbReference type="EMBL" id="ELW69820.1"/>
    </source>
</evidence>
<evidence type="ECO:0000259" key="4">
    <source>
        <dbReference type="PROSITE" id="PS50227"/>
    </source>
</evidence>
<dbReference type="PANTHER" id="PTHR45620:SF22">
    <property type="entry name" value="VASOACTIVE INTESTINAL POLYPEPTIDE RECEPTOR 2"/>
    <property type="match status" value="1"/>
</dbReference>
<reference evidence="6" key="2">
    <citation type="journal article" date="2013" name="Nat. Commun.">
        <title>Genome of the Chinese tree shrew.</title>
        <authorList>
            <person name="Fan Y."/>
            <person name="Huang Z.Y."/>
            <person name="Cao C.C."/>
            <person name="Chen C.S."/>
            <person name="Chen Y.X."/>
            <person name="Fan D.D."/>
            <person name="He J."/>
            <person name="Hou H.L."/>
            <person name="Hu L."/>
            <person name="Hu X.T."/>
            <person name="Jiang X.T."/>
            <person name="Lai R."/>
            <person name="Lang Y.S."/>
            <person name="Liang B."/>
            <person name="Liao S.G."/>
            <person name="Mu D."/>
            <person name="Ma Y.Y."/>
            <person name="Niu Y.Y."/>
            <person name="Sun X.Q."/>
            <person name="Xia J.Q."/>
            <person name="Xiao J."/>
            <person name="Xiong Z.Q."/>
            <person name="Xu L."/>
            <person name="Yang L."/>
            <person name="Zhang Y."/>
            <person name="Zhao W."/>
            <person name="Zhao X.D."/>
            <person name="Zheng Y.T."/>
            <person name="Zhou J.M."/>
            <person name="Zhu Y.B."/>
            <person name="Zhang G.J."/>
            <person name="Wang J."/>
            <person name="Yao Y.G."/>
        </authorList>
    </citation>
    <scope>NUCLEOTIDE SEQUENCE [LARGE SCALE GENOMIC DNA]</scope>
</reference>
<gene>
    <name evidence="5" type="ORF">TREES_T100017605</name>
</gene>
<dbReference type="InterPro" id="IPR017983">
    <property type="entry name" value="GPCR_2_secretin-like_CS"/>
</dbReference>
<keyword evidence="2" id="KW-1015">Disulfide bond</keyword>
<organism evidence="5 6">
    <name type="scientific">Tupaia chinensis</name>
    <name type="common">Chinese tree shrew</name>
    <name type="synonym">Tupaia belangeri chinensis</name>
    <dbReference type="NCBI Taxonomy" id="246437"/>
    <lineage>
        <taxon>Eukaryota</taxon>
        <taxon>Metazoa</taxon>
        <taxon>Chordata</taxon>
        <taxon>Craniata</taxon>
        <taxon>Vertebrata</taxon>
        <taxon>Euteleostomi</taxon>
        <taxon>Mammalia</taxon>
        <taxon>Eutheria</taxon>
        <taxon>Euarchontoglires</taxon>
        <taxon>Scandentia</taxon>
        <taxon>Tupaiidae</taxon>
        <taxon>Tupaia</taxon>
    </lineage>
</organism>
<dbReference type="InterPro" id="IPR001571">
    <property type="entry name" value="GPCR_2_VIP_rcpt"/>
</dbReference>
<dbReference type="GO" id="GO:0007188">
    <property type="term" value="P:adenylate cyclase-modulating G protein-coupled receptor signaling pathway"/>
    <property type="evidence" value="ECO:0007669"/>
    <property type="project" value="TreeGrafter"/>
</dbReference>
<dbReference type="GO" id="GO:0005886">
    <property type="term" value="C:plasma membrane"/>
    <property type="evidence" value="ECO:0007669"/>
    <property type="project" value="TreeGrafter"/>
</dbReference>
<dbReference type="PRINTS" id="PR01155">
    <property type="entry name" value="VIP2RECEPTOR"/>
</dbReference>
<protein>
    <submittedName>
        <fullName evidence="5">Vasoactive intestinal polypeptide receptor 2</fullName>
    </submittedName>
</protein>
<feature type="domain" description="G-protein coupled receptors family 2 profile 1" evidence="4">
    <location>
        <begin position="88"/>
        <end position="177"/>
    </location>
</feature>
<dbReference type="PRINTS" id="PR00491">
    <property type="entry name" value="VASOACTVEIPR"/>
</dbReference>
<dbReference type="InParanoid" id="L9L3Q4"/>
<name>L9L3Q4_TUPCH</name>
<dbReference type="GO" id="GO:0004999">
    <property type="term" value="F:vasoactive intestinal polypeptide receptor activity"/>
    <property type="evidence" value="ECO:0007669"/>
    <property type="project" value="InterPro"/>
</dbReference>
<dbReference type="SUPFAM" id="SSF111418">
    <property type="entry name" value="Hormone receptor domain"/>
    <property type="match status" value="1"/>
</dbReference>
<dbReference type="InterPro" id="IPR036445">
    <property type="entry name" value="GPCR_2_extracell_dom_sf"/>
</dbReference>
<dbReference type="SMART" id="SM00008">
    <property type="entry name" value="HormR"/>
    <property type="match status" value="1"/>
</dbReference>
<keyword evidence="1" id="KW-0732">Signal</keyword>
<dbReference type="GO" id="GO:0017046">
    <property type="term" value="F:peptide hormone binding"/>
    <property type="evidence" value="ECO:0007669"/>
    <property type="project" value="TreeGrafter"/>
</dbReference>
<feature type="region of interest" description="Disordered" evidence="3">
    <location>
        <begin position="177"/>
        <end position="226"/>
    </location>
</feature>
<dbReference type="InterPro" id="IPR050332">
    <property type="entry name" value="GPCR_2"/>
</dbReference>
<dbReference type="Gene3D" id="4.10.1240.10">
    <property type="entry name" value="GPCR, family 2, extracellular hormone receptor domain"/>
    <property type="match status" value="1"/>
</dbReference>
<dbReference type="GO" id="GO:0008528">
    <property type="term" value="F:G protein-coupled peptide receptor activity"/>
    <property type="evidence" value="ECO:0007669"/>
    <property type="project" value="TreeGrafter"/>
</dbReference>
<dbReference type="InterPro" id="IPR002284">
    <property type="entry name" value="GPCR_2_VIP_rcpt_2"/>
</dbReference>
<evidence type="ECO:0000256" key="2">
    <source>
        <dbReference type="ARBA" id="ARBA00023157"/>
    </source>
</evidence>
<evidence type="ECO:0000256" key="3">
    <source>
        <dbReference type="SAM" id="MobiDB-lite"/>
    </source>
</evidence>
<dbReference type="STRING" id="246437.L9L3Q4"/>
<dbReference type="Pfam" id="PF02793">
    <property type="entry name" value="HRM"/>
    <property type="match status" value="1"/>
</dbReference>
<dbReference type="AlphaFoldDB" id="L9L3Q4"/>
<sequence length="226" mass="24155">MQACTNEAVNMRACTEEAVSIWACTYEAVSMQACTEQAVSIWACTYEAVSVQMCTDEAVSGRACTEEAVSVQVEPTEGASTRCVALSTCSSALCLLQEHGPLRTIQALEALPPPACSGVWDNITCWRPADVGETVTVPCPKVFSNFYSKPGNMSKNCTSDGWSGVFPDFVDACGYKDPGDESQKAGPRSSVTSVLPRSSRRSAAEHPTEQSAGPRRLRSVRPDAVL</sequence>
<evidence type="ECO:0000313" key="6">
    <source>
        <dbReference type="Proteomes" id="UP000011518"/>
    </source>
</evidence>
<evidence type="ECO:0000256" key="1">
    <source>
        <dbReference type="ARBA" id="ARBA00022729"/>
    </source>
</evidence>
<dbReference type="eggNOG" id="KOG4564">
    <property type="taxonomic scope" value="Eukaryota"/>
</dbReference>
<accession>L9L3Q4</accession>
<dbReference type="Proteomes" id="UP000011518">
    <property type="component" value="Unassembled WGS sequence"/>
</dbReference>
<dbReference type="PANTHER" id="PTHR45620">
    <property type="entry name" value="PDF RECEPTOR-LIKE PROTEIN-RELATED"/>
    <property type="match status" value="1"/>
</dbReference>
<proteinExistence type="predicted"/>